<dbReference type="EC" id="1.-.-.-" evidence="19"/>
<evidence type="ECO:0000256" key="19">
    <source>
        <dbReference type="RuleBase" id="RU361177"/>
    </source>
</evidence>
<evidence type="ECO:0000256" key="14">
    <source>
        <dbReference type="ARBA" id="ARBA00047338"/>
    </source>
</evidence>
<evidence type="ECO:0000256" key="2">
    <source>
        <dbReference type="ARBA" id="ARBA00004389"/>
    </source>
</evidence>
<evidence type="ECO:0000256" key="9">
    <source>
        <dbReference type="ARBA" id="ARBA00022989"/>
    </source>
</evidence>
<comment type="catalytic activity">
    <reaction evidence="16">
        <text>trimethylamine + NADPH + O2 = trimethylamine N-oxide + NADP(+) + H2O</text>
        <dbReference type="Rhea" id="RHEA:31979"/>
        <dbReference type="ChEBI" id="CHEBI:15377"/>
        <dbReference type="ChEBI" id="CHEBI:15379"/>
        <dbReference type="ChEBI" id="CHEBI:15724"/>
        <dbReference type="ChEBI" id="CHEBI:57783"/>
        <dbReference type="ChEBI" id="CHEBI:58349"/>
        <dbReference type="ChEBI" id="CHEBI:58389"/>
        <dbReference type="EC" id="1.14.13.148"/>
    </reaction>
    <physiologicalReaction direction="left-to-right" evidence="16">
        <dbReference type="Rhea" id="RHEA:31980"/>
    </physiologicalReaction>
</comment>
<keyword evidence="9 20" id="KW-1133">Transmembrane helix</keyword>
<dbReference type="Proteomes" id="UP000314987">
    <property type="component" value="Unassembled WGS sequence"/>
</dbReference>
<dbReference type="GO" id="GO:0005789">
    <property type="term" value="C:endoplasmic reticulum membrane"/>
    <property type="evidence" value="ECO:0007669"/>
    <property type="project" value="UniProtKB-SubCell"/>
</dbReference>
<evidence type="ECO:0000256" key="5">
    <source>
        <dbReference type="ARBA" id="ARBA00022692"/>
    </source>
</evidence>
<evidence type="ECO:0000313" key="22">
    <source>
        <dbReference type="Proteomes" id="UP000314987"/>
    </source>
</evidence>
<dbReference type="GO" id="GO:0034899">
    <property type="term" value="F:trimethylamine monooxygenase activity"/>
    <property type="evidence" value="ECO:0007669"/>
    <property type="project" value="UniProtKB-EC"/>
</dbReference>
<evidence type="ECO:0000256" key="8">
    <source>
        <dbReference type="ARBA" id="ARBA00022857"/>
    </source>
</evidence>
<keyword evidence="11 18" id="KW-0503">Monooxygenase</keyword>
<keyword evidence="10 18" id="KW-0560">Oxidoreductase</keyword>
<reference evidence="21" key="2">
    <citation type="submission" date="2025-08" db="UniProtKB">
        <authorList>
            <consortium name="Ensembl"/>
        </authorList>
    </citation>
    <scope>IDENTIFICATION</scope>
</reference>
<evidence type="ECO:0000256" key="18">
    <source>
        <dbReference type="PIRNR" id="PIRNR000332"/>
    </source>
</evidence>
<dbReference type="GeneTree" id="ENSGT00940000162904"/>
<dbReference type="Gene3D" id="3.50.50.60">
    <property type="entry name" value="FAD/NAD(P)-binding domain"/>
    <property type="match status" value="3"/>
</dbReference>
<evidence type="ECO:0000256" key="4">
    <source>
        <dbReference type="ARBA" id="ARBA00022630"/>
    </source>
</evidence>
<keyword evidence="7 18" id="KW-0274">FAD</keyword>
<comment type="similarity">
    <text evidence="3 18 19">Belongs to the FMO family.</text>
</comment>
<evidence type="ECO:0000256" key="7">
    <source>
        <dbReference type="ARBA" id="ARBA00022827"/>
    </source>
</evidence>
<comment type="cofactor">
    <cofactor evidence="1 18 19">
        <name>FAD</name>
        <dbReference type="ChEBI" id="CHEBI:57692"/>
    </cofactor>
</comment>
<dbReference type="GO" id="GO:0050660">
    <property type="term" value="F:flavin adenine dinucleotide binding"/>
    <property type="evidence" value="ECO:0007669"/>
    <property type="project" value="InterPro"/>
</dbReference>
<protein>
    <recommendedName>
        <fullName evidence="19">Flavin-containing monooxygenase</fullName>
        <ecNumber evidence="19">1.-.-.-</ecNumber>
    </recommendedName>
</protein>
<evidence type="ECO:0000256" key="16">
    <source>
        <dbReference type="ARBA" id="ARBA00048088"/>
    </source>
</evidence>
<organism evidence="21 22">
    <name type="scientific">Vombatus ursinus</name>
    <name type="common">Common wombat</name>
    <dbReference type="NCBI Taxonomy" id="29139"/>
    <lineage>
        <taxon>Eukaryota</taxon>
        <taxon>Metazoa</taxon>
        <taxon>Chordata</taxon>
        <taxon>Craniata</taxon>
        <taxon>Vertebrata</taxon>
        <taxon>Euteleostomi</taxon>
        <taxon>Mammalia</taxon>
        <taxon>Metatheria</taxon>
        <taxon>Diprotodontia</taxon>
        <taxon>Vombatidae</taxon>
        <taxon>Vombatus</taxon>
    </lineage>
</organism>
<dbReference type="AlphaFoldDB" id="A0A4X2K2V9"/>
<dbReference type="Ensembl" id="ENSVURT00010004019.1">
    <property type="protein sequence ID" value="ENSVURP00010003545.1"/>
    <property type="gene ID" value="ENSVURG00010002751.1"/>
</dbReference>
<gene>
    <name evidence="21" type="primary">LOC114047546</name>
</gene>
<proteinExistence type="inferred from homology"/>
<keyword evidence="5 20" id="KW-0812">Transmembrane</keyword>
<keyword evidence="4 18" id="KW-0285">Flavoprotein</keyword>
<dbReference type="Pfam" id="PF00743">
    <property type="entry name" value="FMO-like"/>
    <property type="match status" value="1"/>
</dbReference>
<evidence type="ECO:0000256" key="17">
    <source>
        <dbReference type="ARBA" id="ARBA00049443"/>
    </source>
</evidence>
<keyword evidence="6 18" id="KW-0256">Endoplasmic reticulum</keyword>
<keyword evidence="22" id="KW-1185">Reference proteome</keyword>
<dbReference type="GO" id="GO:0050661">
    <property type="term" value="F:NADP binding"/>
    <property type="evidence" value="ECO:0007669"/>
    <property type="project" value="InterPro"/>
</dbReference>
<evidence type="ECO:0000256" key="15">
    <source>
        <dbReference type="ARBA" id="ARBA00048041"/>
    </source>
</evidence>
<evidence type="ECO:0000256" key="1">
    <source>
        <dbReference type="ARBA" id="ARBA00001974"/>
    </source>
</evidence>
<evidence type="ECO:0000256" key="12">
    <source>
        <dbReference type="ARBA" id="ARBA00023136"/>
    </source>
</evidence>
<feature type="transmembrane region" description="Helical" evidence="20">
    <location>
        <begin position="496"/>
        <end position="514"/>
    </location>
</feature>
<evidence type="ECO:0000256" key="11">
    <source>
        <dbReference type="ARBA" id="ARBA00023033"/>
    </source>
</evidence>
<dbReference type="PIRSF" id="PIRSF000332">
    <property type="entry name" value="FMO"/>
    <property type="match status" value="1"/>
</dbReference>
<evidence type="ECO:0000256" key="3">
    <source>
        <dbReference type="ARBA" id="ARBA00009183"/>
    </source>
</evidence>
<comment type="subcellular location">
    <subcellularLocation>
        <location evidence="2">Endoplasmic reticulum membrane</location>
        <topology evidence="2">Single-pass membrane protein</topology>
    </subcellularLocation>
</comment>
<dbReference type="InterPro" id="IPR000960">
    <property type="entry name" value="Flavin_mOase"/>
</dbReference>
<dbReference type="STRING" id="29139.ENSVURP00010003545"/>
<dbReference type="FunFam" id="3.50.50.60:FF:000159">
    <property type="entry name" value="Dimethylaniline monooxygenase [N-oxide-forming]"/>
    <property type="match status" value="1"/>
</dbReference>
<dbReference type="GO" id="GO:0047822">
    <property type="term" value="F:hypotaurine monooxygenase activity"/>
    <property type="evidence" value="ECO:0007669"/>
    <property type="project" value="RHEA"/>
</dbReference>
<reference evidence="21" key="3">
    <citation type="submission" date="2025-09" db="UniProtKB">
        <authorList>
            <consortium name="Ensembl"/>
        </authorList>
    </citation>
    <scope>IDENTIFICATION</scope>
</reference>
<dbReference type="PRINTS" id="PR00370">
    <property type="entry name" value="FMOXYGENASE"/>
</dbReference>
<comment type="catalytic activity">
    <reaction evidence="17">
        <text>N,N-dimethylaniline + NADPH + O2 + H(+) = N,N-dimethylaniline N-oxide + NADP(+) + H2O</text>
        <dbReference type="Rhea" id="RHEA:24468"/>
        <dbReference type="ChEBI" id="CHEBI:15377"/>
        <dbReference type="ChEBI" id="CHEBI:15378"/>
        <dbReference type="ChEBI" id="CHEBI:15379"/>
        <dbReference type="ChEBI" id="CHEBI:16269"/>
        <dbReference type="ChEBI" id="CHEBI:17735"/>
        <dbReference type="ChEBI" id="CHEBI:57783"/>
        <dbReference type="ChEBI" id="CHEBI:58349"/>
        <dbReference type="EC" id="1.14.13.8"/>
    </reaction>
    <physiologicalReaction direction="left-to-right" evidence="17">
        <dbReference type="Rhea" id="RHEA:24469"/>
    </physiologicalReaction>
</comment>
<comment type="function">
    <text evidence="13">Broad spectrum monooxygenase that catalyzes the oxygenation of a wide variety of nitrogen- and sulfur-containing compounds including xenobiotics. Catalyzes the S-oxygenation of hypotaurine to produce taurine, an organic osmolyte involved in cell volume regulation as well as a variety of cytoprotective and developmental processes. In vitro, catalyzes the N-oxygenation of trimethylamine (TMA) to produce trimethylamine N-oxide (TMAO) and could therefore participate to the detoxification of this compound that is generated by the action of gut microbiota from dietary precursors such as choline, choline containing compounds, betaine or L-carnitine.</text>
</comment>
<dbReference type="PANTHER" id="PTHR23023">
    <property type="entry name" value="DIMETHYLANILINE MONOOXYGENASE"/>
    <property type="match status" value="1"/>
</dbReference>
<evidence type="ECO:0000313" key="21">
    <source>
        <dbReference type="Ensembl" id="ENSVURP00010003545.1"/>
    </source>
</evidence>
<evidence type="ECO:0000256" key="13">
    <source>
        <dbReference type="ARBA" id="ARBA00045957"/>
    </source>
</evidence>
<reference evidence="22" key="1">
    <citation type="submission" date="2018-12" db="EMBL/GenBank/DDBJ databases">
        <authorList>
            <person name="Yazar S."/>
        </authorList>
    </citation>
    <scope>NUCLEOTIDE SEQUENCE [LARGE SCALE GENOMIC DNA]</scope>
</reference>
<name>A0A4X2K2V9_VOMUR</name>
<keyword evidence="8 18" id="KW-0521">NADP</keyword>
<dbReference type="OMA" id="CTGYKND"/>
<dbReference type="InterPro" id="IPR020946">
    <property type="entry name" value="Flavin_mOase-like"/>
</dbReference>
<evidence type="ECO:0000256" key="20">
    <source>
        <dbReference type="SAM" id="Phobius"/>
    </source>
</evidence>
<evidence type="ECO:0000256" key="6">
    <source>
        <dbReference type="ARBA" id="ARBA00022824"/>
    </source>
</evidence>
<dbReference type="InterPro" id="IPR050346">
    <property type="entry name" value="FMO-like"/>
</dbReference>
<dbReference type="InterPro" id="IPR002253">
    <property type="entry name" value="Flavin_mOase_1"/>
</dbReference>
<dbReference type="GO" id="GO:0004499">
    <property type="term" value="F:N,N-dimethylaniline monooxygenase activity"/>
    <property type="evidence" value="ECO:0007669"/>
    <property type="project" value="UniProtKB-UniRule"/>
</dbReference>
<comment type="catalytic activity">
    <reaction evidence="15">
        <text>hypotaurine + NADPH + O2 + H(+) = taurine + NADP(+) + H2O</text>
        <dbReference type="Rhea" id="RHEA:69819"/>
        <dbReference type="ChEBI" id="CHEBI:15377"/>
        <dbReference type="ChEBI" id="CHEBI:15378"/>
        <dbReference type="ChEBI" id="CHEBI:15379"/>
        <dbReference type="ChEBI" id="CHEBI:57783"/>
        <dbReference type="ChEBI" id="CHEBI:57853"/>
        <dbReference type="ChEBI" id="CHEBI:58349"/>
        <dbReference type="ChEBI" id="CHEBI:507393"/>
        <dbReference type="EC" id="1.14.13.8"/>
    </reaction>
    <physiologicalReaction direction="left-to-right" evidence="15">
        <dbReference type="Rhea" id="RHEA:69820"/>
    </physiologicalReaction>
</comment>
<sequence>MPAKRIAVIGARVSGLGAIKVCLEEGLEPTCFEGSHDIGGLWRYEENYEPGRPYSVYKSRTCISSKEMTAYSDYPFPDHYPNSFHNSKIMKYLWLYVKHFDLLKYVHFLPKVCSVRKHSDFSSTGQWDVVVDANGKQESYVFDAIVVCSGYYNDPYFPLETFPGNPEKFLGKKILVVGIGNSGADVASELSCAAKQVFLSTRRGAWIWNCVWDNGNPMDTVLFTRFHSIINRMLTASMINKWAENKLNALFNHDVYGLQPKHRFLSHQATLSDELPNHIITGRLQVKPNVKEFTKSAVIFEDGSQARIDVVIFATGYTFNFSFLEGNSEVLDSQCSVFKFVFPPQLEKPMLALVGIVQPIGATLTVSELQSQWATRVFKGLNKLPSASDMMIFSFFPSGSRFLKSPRDIRRVPFIDYMDQIASEIKVKPNLLSLFLWDPKLAFEVFFGPCTPYQYRLQGPGKWNGARRAILTQRERIIKPLRTQVISNGQPPFYRYLWHIGICVSTLFFLIFIIKV</sequence>
<dbReference type="SUPFAM" id="SSF51905">
    <property type="entry name" value="FAD/NAD(P)-binding domain"/>
    <property type="match status" value="3"/>
</dbReference>
<dbReference type="PRINTS" id="PR01121">
    <property type="entry name" value="FMOXYGENASE1"/>
</dbReference>
<keyword evidence="12 18" id="KW-0472">Membrane</keyword>
<evidence type="ECO:0000256" key="10">
    <source>
        <dbReference type="ARBA" id="ARBA00023002"/>
    </source>
</evidence>
<dbReference type="InterPro" id="IPR036188">
    <property type="entry name" value="FAD/NAD-bd_sf"/>
</dbReference>
<accession>A0A4X2K2V9</accession>
<comment type="catalytic activity">
    <reaction evidence="14">
        <text>hypotaurine + NADH + O2 + H(+) = taurine + NAD(+) + H2O</text>
        <dbReference type="Rhea" id="RHEA:74111"/>
        <dbReference type="ChEBI" id="CHEBI:15377"/>
        <dbReference type="ChEBI" id="CHEBI:15378"/>
        <dbReference type="ChEBI" id="CHEBI:15379"/>
        <dbReference type="ChEBI" id="CHEBI:57540"/>
        <dbReference type="ChEBI" id="CHEBI:57853"/>
        <dbReference type="ChEBI" id="CHEBI:57945"/>
        <dbReference type="ChEBI" id="CHEBI:507393"/>
        <dbReference type="EC" id="1.14.13.8"/>
    </reaction>
    <physiologicalReaction direction="left-to-right" evidence="14">
        <dbReference type="Rhea" id="RHEA:74112"/>
    </physiologicalReaction>
</comment>